<evidence type="ECO:0000313" key="5">
    <source>
        <dbReference type="Proteomes" id="UP000242146"/>
    </source>
</evidence>
<protein>
    <submittedName>
        <fullName evidence="4">RWD-domain-containing protein</fullName>
    </submittedName>
</protein>
<dbReference type="Pfam" id="PF16543">
    <property type="entry name" value="DFRP_C"/>
    <property type="match status" value="1"/>
</dbReference>
<keyword evidence="5" id="KW-1185">Reference proteome</keyword>
<keyword evidence="1" id="KW-0175">Coiled coil</keyword>
<evidence type="ECO:0000313" key="4">
    <source>
        <dbReference type="EMBL" id="ORX54449.1"/>
    </source>
</evidence>
<dbReference type="STRING" id="101127.A0A1X2GIC3"/>
<dbReference type="EMBL" id="MCGT01000013">
    <property type="protein sequence ID" value="ORX54449.1"/>
    <property type="molecule type" value="Genomic_DNA"/>
</dbReference>
<dbReference type="InterPro" id="IPR006575">
    <property type="entry name" value="RWD_dom"/>
</dbReference>
<feature type="coiled-coil region" evidence="1">
    <location>
        <begin position="107"/>
        <end position="138"/>
    </location>
</feature>
<dbReference type="InterPro" id="IPR016135">
    <property type="entry name" value="UBQ-conjugating_enzyme/RWD"/>
</dbReference>
<dbReference type="InterPro" id="IPR040213">
    <property type="entry name" value="GIR2-like"/>
</dbReference>
<reference evidence="4 5" key="1">
    <citation type="submission" date="2016-07" db="EMBL/GenBank/DDBJ databases">
        <title>Pervasive Adenine N6-methylation of Active Genes in Fungi.</title>
        <authorList>
            <consortium name="DOE Joint Genome Institute"/>
            <person name="Mondo S.J."/>
            <person name="Dannebaum R.O."/>
            <person name="Kuo R.C."/>
            <person name="Labutti K."/>
            <person name="Haridas S."/>
            <person name="Kuo A."/>
            <person name="Salamov A."/>
            <person name="Ahrendt S.R."/>
            <person name="Lipzen A."/>
            <person name="Sullivan W."/>
            <person name="Andreopoulos W.B."/>
            <person name="Clum A."/>
            <person name="Lindquist E."/>
            <person name="Daum C."/>
            <person name="Ramamoorthy G.K."/>
            <person name="Gryganskyi A."/>
            <person name="Culley D."/>
            <person name="Magnuson J.K."/>
            <person name="James T.Y."/>
            <person name="O'Malley M.A."/>
            <person name="Stajich J.E."/>
            <person name="Spatafora J.W."/>
            <person name="Visel A."/>
            <person name="Grigoriev I.V."/>
        </authorList>
    </citation>
    <scope>NUCLEOTIDE SEQUENCE [LARGE SCALE GENOMIC DNA]</scope>
    <source>
        <strain evidence="4 5">NRRL 3301</strain>
    </source>
</reference>
<dbReference type="Gene3D" id="3.10.110.10">
    <property type="entry name" value="Ubiquitin Conjugating Enzyme"/>
    <property type="match status" value="1"/>
</dbReference>
<evidence type="ECO:0000256" key="1">
    <source>
        <dbReference type="SAM" id="Coils"/>
    </source>
</evidence>
<name>A0A1X2GIC3_9FUNG</name>
<dbReference type="SUPFAM" id="SSF54495">
    <property type="entry name" value="UBC-like"/>
    <property type="match status" value="1"/>
</dbReference>
<comment type="caution">
    <text evidence="4">The sequence shown here is derived from an EMBL/GenBank/DDBJ whole genome shotgun (WGS) entry which is preliminary data.</text>
</comment>
<evidence type="ECO:0000256" key="2">
    <source>
        <dbReference type="SAM" id="MobiDB-lite"/>
    </source>
</evidence>
<dbReference type="InterPro" id="IPR032378">
    <property type="entry name" value="ZC3H15/TMA46_C"/>
</dbReference>
<feature type="compositionally biased region" description="Basic and acidic residues" evidence="2">
    <location>
        <begin position="232"/>
        <end position="241"/>
    </location>
</feature>
<evidence type="ECO:0000259" key="3">
    <source>
        <dbReference type="PROSITE" id="PS50908"/>
    </source>
</evidence>
<feature type="compositionally biased region" description="Acidic residues" evidence="2">
    <location>
        <begin position="221"/>
        <end position="230"/>
    </location>
</feature>
<dbReference type="AlphaFoldDB" id="A0A1X2GIC3"/>
<feature type="region of interest" description="Disordered" evidence="2">
    <location>
        <begin position="218"/>
        <end position="241"/>
    </location>
</feature>
<dbReference type="Proteomes" id="UP000242146">
    <property type="component" value="Unassembled WGS sequence"/>
</dbReference>
<gene>
    <name evidence="4" type="ORF">DM01DRAFT_1383199</name>
</gene>
<dbReference type="PROSITE" id="PS50908">
    <property type="entry name" value="RWD"/>
    <property type="match status" value="1"/>
</dbReference>
<dbReference type="CDD" id="cd23823">
    <property type="entry name" value="RWD_GCN2"/>
    <property type="match status" value="1"/>
</dbReference>
<accession>A0A1X2GIC3</accession>
<dbReference type="OrthoDB" id="277175at2759"/>
<proteinExistence type="predicted"/>
<dbReference type="SMART" id="SM00591">
    <property type="entry name" value="RWD"/>
    <property type="match status" value="1"/>
</dbReference>
<dbReference type="Pfam" id="PF05773">
    <property type="entry name" value="RWD"/>
    <property type="match status" value="1"/>
</dbReference>
<organism evidence="4 5">
    <name type="scientific">Hesseltinella vesiculosa</name>
    <dbReference type="NCBI Taxonomy" id="101127"/>
    <lineage>
        <taxon>Eukaryota</taxon>
        <taxon>Fungi</taxon>
        <taxon>Fungi incertae sedis</taxon>
        <taxon>Mucoromycota</taxon>
        <taxon>Mucoromycotina</taxon>
        <taxon>Mucoromycetes</taxon>
        <taxon>Mucorales</taxon>
        <taxon>Cunninghamellaceae</taxon>
        <taxon>Hesseltinella</taxon>
    </lineage>
</organism>
<dbReference type="PANTHER" id="PTHR12292">
    <property type="entry name" value="RWD DOMAIN-CONTAINING PROTEIN"/>
    <property type="match status" value="1"/>
</dbReference>
<feature type="domain" description="RWD" evidence="3">
    <location>
        <begin position="10"/>
        <end position="113"/>
    </location>
</feature>
<sequence length="241" mass="28173">MTDYAEERQMELEALESIYPDEYQPISDNEFKISIYPDENENDKQYGVLLHVKYTPTYPDELPEFDIEDLEGTLSDDLHTKLIEELRLVAEESLGMAMVFTMASLLKDQLNEIVMSAQRILQQEVEERRRKAEELENAKFHGTKVTLERFIDWKKKFDKEVAAKDELERQARAKELKNKLTGRQLFESDKTLALSDAKFMEDGDVSVDVTLYDKAERSAMVDDEDQDNDENAVWKRLQDED</sequence>